<dbReference type="EMBL" id="JBHTAS010000001">
    <property type="protein sequence ID" value="MFC7141340.1"/>
    <property type="molecule type" value="Genomic_DNA"/>
</dbReference>
<keyword evidence="6" id="KW-1185">Reference proteome</keyword>
<dbReference type="InterPro" id="IPR003439">
    <property type="entry name" value="ABC_transporter-like_ATP-bd"/>
</dbReference>
<evidence type="ECO:0000259" key="4">
    <source>
        <dbReference type="PROSITE" id="PS50893"/>
    </source>
</evidence>
<dbReference type="SMART" id="SM00382">
    <property type="entry name" value="AAA"/>
    <property type="match status" value="1"/>
</dbReference>
<feature type="domain" description="ABC transporter" evidence="4">
    <location>
        <begin position="26"/>
        <end position="250"/>
    </location>
</feature>
<dbReference type="PROSITE" id="PS00211">
    <property type="entry name" value="ABC_TRANSPORTER_1"/>
    <property type="match status" value="1"/>
</dbReference>
<evidence type="ECO:0000256" key="3">
    <source>
        <dbReference type="SAM" id="MobiDB-lite"/>
    </source>
</evidence>
<dbReference type="GeneID" id="78821653"/>
<keyword evidence="1" id="KW-0547">Nucleotide-binding</keyword>
<protein>
    <submittedName>
        <fullName evidence="5">ABC transporter ATP-binding protein</fullName>
    </submittedName>
</protein>
<dbReference type="Gene3D" id="3.40.50.300">
    <property type="entry name" value="P-loop containing nucleotide triphosphate hydrolases"/>
    <property type="match status" value="1"/>
</dbReference>
<dbReference type="InterPro" id="IPR017871">
    <property type="entry name" value="ABC_transporter-like_CS"/>
</dbReference>
<accession>A0ABD5Y7M9</accession>
<organism evidence="5 6">
    <name type="scientific">Halosimplex aquaticum</name>
    <dbReference type="NCBI Taxonomy" id="3026162"/>
    <lineage>
        <taxon>Archaea</taxon>
        <taxon>Methanobacteriati</taxon>
        <taxon>Methanobacteriota</taxon>
        <taxon>Stenosarchaea group</taxon>
        <taxon>Halobacteria</taxon>
        <taxon>Halobacteriales</taxon>
        <taxon>Haloarculaceae</taxon>
        <taxon>Halosimplex</taxon>
    </lineage>
</organism>
<dbReference type="InterPro" id="IPR003593">
    <property type="entry name" value="AAA+_ATPase"/>
</dbReference>
<evidence type="ECO:0000313" key="5">
    <source>
        <dbReference type="EMBL" id="MFC7141340.1"/>
    </source>
</evidence>
<feature type="region of interest" description="Disordered" evidence="3">
    <location>
        <begin position="228"/>
        <end position="270"/>
    </location>
</feature>
<dbReference type="GO" id="GO:0005524">
    <property type="term" value="F:ATP binding"/>
    <property type="evidence" value="ECO:0007669"/>
    <property type="project" value="UniProtKB-KW"/>
</dbReference>
<dbReference type="Proteomes" id="UP001596432">
    <property type="component" value="Unassembled WGS sequence"/>
</dbReference>
<evidence type="ECO:0000256" key="2">
    <source>
        <dbReference type="ARBA" id="ARBA00022840"/>
    </source>
</evidence>
<dbReference type="RefSeq" id="WP_274322426.1">
    <property type="nucleotide sequence ID" value="NZ_CP118158.1"/>
</dbReference>
<dbReference type="PROSITE" id="PS50893">
    <property type="entry name" value="ABC_TRANSPORTER_2"/>
    <property type="match status" value="1"/>
</dbReference>
<keyword evidence="2 5" id="KW-0067">ATP-binding</keyword>
<sequence>MPNIPIGDEDGTTAGDETGGDEAVVLRGAGIEKTYDSRLPWRRGVDVLDGVDLEVRAGEIVGIVGANGSGKSTLMRILVGALDPDGGSVTRSGRVGWCPQESLLYDRLTVAETFDLFGAAYGLSAEAVADARDRLADRLDFERFLDYQVRHLSGGNRQKVNLAVALLHDPDVLLLDEPYTGFDWETYLAFWELTEELTERGTAIAVISHFVSERERFDRIYELRDGDLVESDGESGGVGDGGTAEESGPAGESHAADADGDAVSDPTEVA</sequence>
<name>A0ABD5Y7M9_9EURY</name>
<dbReference type="InterPro" id="IPR027417">
    <property type="entry name" value="P-loop_NTPase"/>
</dbReference>
<dbReference type="AlphaFoldDB" id="A0ABD5Y7M9"/>
<gene>
    <name evidence="5" type="ORF">ACFQMA_16065</name>
</gene>
<dbReference type="PANTHER" id="PTHR43038:SF7">
    <property type="entry name" value="ABC TRANSPORT SYSTEM ATP-BINDING PROTEIN"/>
    <property type="match status" value="1"/>
</dbReference>
<comment type="caution">
    <text evidence="5">The sequence shown here is derived from an EMBL/GenBank/DDBJ whole genome shotgun (WGS) entry which is preliminary data.</text>
</comment>
<dbReference type="CDD" id="cd03230">
    <property type="entry name" value="ABC_DR_subfamily_A"/>
    <property type="match status" value="1"/>
</dbReference>
<dbReference type="Pfam" id="PF00005">
    <property type="entry name" value="ABC_tran"/>
    <property type="match status" value="1"/>
</dbReference>
<feature type="region of interest" description="Disordered" evidence="3">
    <location>
        <begin position="1"/>
        <end position="20"/>
    </location>
</feature>
<evidence type="ECO:0000313" key="6">
    <source>
        <dbReference type="Proteomes" id="UP001596432"/>
    </source>
</evidence>
<dbReference type="SUPFAM" id="SSF52540">
    <property type="entry name" value="P-loop containing nucleoside triphosphate hydrolases"/>
    <property type="match status" value="1"/>
</dbReference>
<proteinExistence type="predicted"/>
<reference evidence="5 6" key="1">
    <citation type="journal article" date="2019" name="Int. J. Syst. Evol. Microbiol.">
        <title>The Global Catalogue of Microorganisms (GCM) 10K type strain sequencing project: providing services to taxonomists for standard genome sequencing and annotation.</title>
        <authorList>
            <consortium name="The Broad Institute Genomics Platform"/>
            <consortium name="The Broad Institute Genome Sequencing Center for Infectious Disease"/>
            <person name="Wu L."/>
            <person name="Ma J."/>
        </authorList>
    </citation>
    <scope>NUCLEOTIDE SEQUENCE [LARGE SCALE GENOMIC DNA]</scope>
    <source>
        <strain evidence="5 6">XZYJT29</strain>
    </source>
</reference>
<dbReference type="PANTHER" id="PTHR43038">
    <property type="entry name" value="ATP-BINDING CASSETTE, SUB-FAMILY H, MEMBER 1"/>
    <property type="match status" value="1"/>
</dbReference>
<evidence type="ECO:0000256" key="1">
    <source>
        <dbReference type="ARBA" id="ARBA00022741"/>
    </source>
</evidence>